<organism evidence="2">
    <name type="scientific">Guillardia theta (strain CCMP2712)</name>
    <name type="common">Cryptophyte</name>
    <dbReference type="NCBI Taxonomy" id="905079"/>
    <lineage>
        <taxon>Eukaryota</taxon>
        <taxon>Cryptophyceae</taxon>
        <taxon>Pyrenomonadales</taxon>
        <taxon>Geminigeraceae</taxon>
        <taxon>Guillardia</taxon>
    </lineage>
</organism>
<feature type="compositionally biased region" description="Low complexity" evidence="1">
    <location>
        <begin position="1"/>
        <end position="26"/>
    </location>
</feature>
<dbReference type="RefSeq" id="XP_005823924.1">
    <property type="nucleotide sequence ID" value="XM_005823867.1"/>
</dbReference>
<name>L1IM16_GUITC</name>
<dbReference type="EMBL" id="JH993065">
    <property type="protein sequence ID" value="EKX36944.1"/>
    <property type="molecule type" value="Genomic_DNA"/>
</dbReference>
<dbReference type="KEGG" id="gtt:GUITHDRAFT_116811"/>
<sequence>MVYNVPSSFSKVSSPSKKPTSTMGTSDRFLSPGSYLSKSTKELPGPGSYSSSVSPKPSSRNGTLGSVRSMDRLDFGPKGEGADAVYDAKVNTFSSKGGTRGFGSSERFGKFGAYIRSDDCPGPGSYTPKAAAKQPHVEGRASPPRSPSTRLDFTKISGASESPGPIYTVRSSFDNSTKAESSEESKKFRTTKFTINSSQGGSSSSFILLVVWMFLVDMP</sequence>
<dbReference type="HOGENOM" id="CLU_1263616_0_0_1"/>
<feature type="compositionally biased region" description="Basic and acidic residues" evidence="1">
    <location>
        <begin position="69"/>
        <end position="81"/>
    </location>
</feature>
<reference evidence="2 4" key="1">
    <citation type="journal article" date="2012" name="Nature">
        <title>Algal genomes reveal evolutionary mosaicism and the fate of nucleomorphs.</title>
        <authorList>
            <consortium name="DOE Joint Genome Institute"/>
            <person name="Curtis B.A."/>
            <person name="Tanifuji G."/>
            <person name="Burki F."/>
            <person name="Gruber A."/>
            <person name="Irimia M."/>
            <person name="Maruyama S."/>
            <person name="Arias M.C."/>
            <person name="Ball S.G."/>
            <person name="Gile G.H."/>
            <person name="Hirakawa Y."/>
            <person name="Hopkins J.F."/>
            <person name="Kuo A."/>
            <person name="Rensing S.A."/>
            <person name="Schmutz J."/>
            <person name="Symeonidi A."/>
            <person name="Elias M."/>
            <person name="Eveleigh R.J."/>
            <person name="Herman E.K."/>
            <person name="Klute M.J."/>
            <person name="Nakayama T."/>
            <person name="Obornik M."/>
            <person name="Reyes-Prieto A."/>
            <person name="Armbrust E.V."/>
            <person name="Aves S.J."/>
            <person name="Beiko R.G."/>
            <person name="Coutinho P."/>
            <person name="Dacks J.B."/>
            <person name="Durnford D.G."/>
            <person name="Fast N.M."/>
            <person name="Green B.R."/>
            <person name="Grisdale C.J."/>
            <person name="Hempel F."/>
            <person name="Henrissat B."/>
            <person name="Hoppner M.P."/>
            <person name="Ishida K."/>
            <person name="Kim E."/>
            <person name="Koreny L."/>
            <person name="Kroth P.G."/>
            <person name="Liu Y."/>
            <person name="Malik S.B."/>
            <person name="Maier U.G."/>
            <person name="McRose D."/>
            <person name="Mock T."/>
            <person name="Neilson J.A."/>
            <person name="Onodera N.T."/>
            <person name="Poole A.M."/>
            <person name="Pritham E.J."/>
            <person name="Richards T.A."/>
            <person name="Rocap G."/>
            <person name="Roy S.W."/>
            <person name="Sarai C."/>
            <person name="Schaack S."/>
            <person name="Shirato S."/>
            <person name="Slamovits C.H."/>
            <person name="Spencer D.F."/>
            <person name="Suzuki S."/>
            <person name="Worden A.Z."/>
            <person name="Zauner S."/>
            <person name="Barry K."/>
            <person name="Bell C."/>
            <person name="Bharti A.K."/>
            <person name="Crow J.A."/>
            <person name="Grimwood J."/>
            <person name="Kramer R."/>
            <person name="Lindquist E."/>
            <person name="Lucas S."/>
            <person name="Salamov A."/>
            <person name="McFadden G.I."/>
            <person name="Lane C.E."/>
            <person name="Keeling P.J."/>
            <person name="Gray M.W."/>
            <person name="Grigoriev I.V."/>
            <person name="Archibald J.M."/>
        </authorList>
    </citation>
    <scope>NUCLEOTIDE SEQUENCE</scope>
    <source>
        <strain evidence="2 4">CCMP2712</strain>
    </source>
</reference>
<evidence type="ECO:0000313" key="2">
    <source>
        <dbReference type="EMBL" id="EKX36944.1"/>
    </source>
</evidence>
<evidence type="ECO:0000313" key="3">
    <source>
        <dbReference type="EnsemblProtists" id="EKX36944"/>
    </source>
</evidence>
<evidence type="ECO:0000256" key="1">
    <source>
        <dbReference type="SAM" id="MobiDB-lite"/>
    </source>
</evidence>
<dbReference type="GeneID" id="17293730"/>
<dbReference type="Proteomes" id="UP000011087">
    <property type="component" value="Unassembled WGS sequence"/>
</dbReference>
<evidence type="ECO:0000313" key="4">
    <source>
        <dbReference type="Proteomes" id="UP000011087"/>
    </source>
</evidence>
<dbReference type="AlphaFoldDB" id="L1IM16"/>
<dbReference type="PaxDb" id="55529-EKX36944"/>
<proteinExistence type="predicted"/>
<keyword evidence="4" id="KW-1185">Reference proteome</keyword>
<feature type="compositionally biased region" description="Low complexity" evidence="1">
    <location>
        <begin position="44"/>
        <end position="59"/>
    </location>
</feature>
<feature type="region of interest" description="Disordered" evidence="1">
    <location>
        <begin position="122"/>
        <end position="188"/>
    </location>
</feature>
<reference evidence="4" key="2">
    <citation type="submission" date="2012-11" db="EMBL/GenBank/DDBJ databases">
        <authorList>
            <person name="Kuo A."/>
            <person name="Curtis B.A."/>
            <person name="Tanifuji G."/>
            <person name="Burki F."/>
            <person name="Gruber A."/>
            <person name="Irimia M."/>
            <person name="Maruyama S."/>
            <person name="Arias M.C."/>
            <person name="Ball S.G."/>
            <person name="Gile G.H."/>
            <person name="Hirakawa Y."/>
            <person name="Hopkins J.F."/>
            <person name="Rensing S.A."/>
            <person name="Schmutz J."/>
            <person name="Symeonidi A."/>
            <person name="Elias M."/>
            <person name="Eveleigh R.J."/>
            <person name="Herman E.K."/>
            <person name="Klute M.J."/>
            <person name="Nakayama T."/>
            <person name="Obornik M."/>
            <person name="Reyes-Prieto A."/>
            <person name="Armbrust E.V."/>
            <person name="Aves S.J."/>
            <person name="Beiko R.G."/>
            <person name="Coutinho P."/>
            <person name="Dacks J.B."/>
            <person name="Durnford D.G."/>
            <person name="Fast N.M."/>
            <person name="Green B.R."/>
            <person name="Grisdale C."/>
            <person name="Hempe F."/>
            <person name="Henrissat B."/>
            <person name="Hoppner M.P."/>
            <person name="Ishida K.-I."/>
            <person name="Kim E."/>
            <person name="Koreny L."/>
            <person name="Kroth P.G."/>
            <person name="Liu Y."/>
            <person name="Malik S.-B."/>
            <person name="Maier U.G."/>
            <person name="McRose D."/>
            <person name="Mock T."/>
            <person name="Neilson J.A."/>
            <person name="Onodera N.T."/>
            <person name="Poole A.M."/>
            <person name="Pritham E.J."/>
            <person name="Richards T.A."/>
            <person name="Rocap G."/>
            <person name="Roy S.W."/>
            <person name="Sarai C."/>
            <person name="Schaack S."/>
            <person name="Shirato S."/>
            <person name="Slamovits C.H."/>
            <person name="Spencer D.F."/>
            <person name="Suzuki S."/>
            <person name="Worden A.Z."/>
            <person name="Zauner S."/>
            <person name="Barry K."/>
            <person name="Bell C."/>
            <person name="Bharti A.K."/>
            <person name="Crow J.A."/>
            <person name="Grimwood J."/>
            <person name="Kramer R."/>
            <person name="Lindquist E."/>
            <person name="Lucas S."/>
            <person name="Salamov A."/>
            <person name="McFadden G.I."/>
            <person name="Lane C.E."/>
            <person name="Keeling P.J."/>
            <person name="Gray M.W."/>
            <person name="Grigoriev I.V."/>
            <person name="Archibald J.M."/>
        </authorList>
    </citation>
    <scope>NUCLEOTIDE SEQUENCE</scope>
    <source>
        <strain evidence="4">CCMP2712</strain>
    </source>
</reference>
<accession>L1IM16</accession>
<gene>
    <name evidence="2" type="ORF">GUITHDRAFT_116811</name>
</gene>
<dbReference type="EnsemblProtists" id="EKX36944">
    <property type="protein sequence ID" value="EKX36944"/>
    <property type="gene ID" value="GUITHDRAFT_116811"/>
</dbReference>
<protein>
    <submittedName>
        <fullName evidence="2 3">Uncharacterized protein</fullName>
    </submittedName>
</protein>
<reference evidence="3" key="3">
    <citation type="submission" date="2016-03" db="UniProtKB">
        <authorList>
            <consortium name="EnsemblProtists"/>
        </authorList>
    </citation>
    <scope>IDENTIFICATION</scope>
</reference>
<feature type="region of interest" description="Disordered" evidence="1">
    <location>
        <begin position="1"/>
        <end position="82"/>
    </location>
</feature>